<feature type="compositionally biased region" description="Basic and acidic residues" evidence="1">
    <location>
        <begin position="240"/>
        <end position="254"/>
    </location>
</feature>
<organism evidence="2">
    <name type="scientific">marine sediment metagenome</name>
    <dbReference type="NCBI Taxonomy" id="412755"/>
    <lineage>
        <taxon>unclassified sequences</taxon>
        <taxon>metagenomes</taxon>
        <taxon>ecological metagenomes</taxon>
    </lineage>
</organism>
<feature type="compositionally biased region" description="Basic and acidic residues" evidence="1">
    <location>
        <begin position="203"/>
        <end position="222"/>
    </location>
</feature>
<dbReference type="AlphaFoldDB" id="A0A0F9QB33"/>
<evidence type="ECO:0000256" key="1">
    <source>
        <dbReference type="SAM" id="MobiDB-lite"/>
    </source>
</evidence>
<evidence type="ECO:0000313" key="2">
    <source>
        <dbReference type="EMBL" id="KKN10361.1"/>
    </source>
</evidence>
<name>A0A0F9QB33_9ZZZZ</name>
<gene>
    <name evidence="2" type="ORF">LCGC14_1037220</name>
</gene>
<sequence>MKQQVNLIQHVMKEVMKDKEHYGTIPGCGDKKSLFKSGAEKLILTFRLVPEIDVEVVELPNSHREYRTKVTIFSSNGQRMGMGVGSCSTMEGKYRYRTGEKTVTDVPVPKEYWSLRKKDAPKAQALIGEGNSTKKVGNDWFVTSGGGDKVEHDNPADYYNTCLKMSKKRGVVDAVLTVTAASDIFTQDIEDMPEVIPGAAKAAEAKPNLEESVQEKEMDGVFDKGAPVPSETTTTEPFDDQDKIDPPTEKGDISDPQRKKIYAMFMNEGVKGADNDETGFLQRSAVSEMLGFSKEVSSMNNLSKAHAKMVIDILEARK</sequence>
<reference evidence="2" key="1">
    <citation type="journal article" date="2015" name="Nature">
        <title>Complex archaea that bridge the gap between prokaryotes and eukaryotes.</title>
        <authorList>
            <person name="Spang A."/>
            <person name="Saw J.H."/>
            <person name="Jorgensen S.L."/>
            <person name="Zaremba-Niedzwiedzka K."/>
            <person name="Martijn J."/>
            <person name="Lind A.E."/>
            <person name="van Eijk R."/>
            <person name="Schleper C."/>
            <person name="Guy L."/>
            <person name="Ettema T.J."/>
        </authorList>
    </citation>
    <scope>NUCLEOTIDE SEQUENCE</scope>
</reference>
<accession>A0A0F9QB33</accession>
<comment type="caution">
    <text evidence="2">The sequence shown here is derived from an EMBL/GenBank/DDBJ whole genome shotgun (WGS) entry which is preliminary data.</text>
</comment>
<proteinExistence type="predicted"/>
<feature type="region of interest" description="Disordered" evidence="1">
    <location>
        <begin position="202"/>
        <end position="254"/>
    </location>
</feature>
<protein>
    <submittedName>
        <fullName evidence="2">Uncharacterized protein</fullName>
    </submittedName>
</protein>
<dbReference type="EMBL" id="LAZR01004250">
    <property type="protein sequence ID" value="KKN10361.1"/>
    <property type="molecule type" value="Genomic_DNA"/>
</dbReference>